<accession>A0A151A887</accession>
<keyword evidence="5" id="KW-1185">Reference proteome</keyword>
<keyword evidence="1" id="KW-0414">Isoprene biosynthesis</keyword>
<evidence type="ECO:0000313" key="4">
    <source>
        <dbReference type="EMBL" id="KYH23829.1"/>
    </source>
</evidence>
<gene>
    <name evidence="4" type="ORF">HAPAU_39080</name>
</gene>
<sequence>MRGIDAGGIYLPRFRLSTEETAAAWGHADARGIDRKTVPAADEDALTMAVAAAERALESASLERSAIELVAMATTTPPMAEGDFLSRFVRMLALPEDVAGSVSTQHTAAGGEAFARALDADGPALVVAADCPEGDPADADHPLGAGAAAFVIDDEAVVPVRDIAWYSDETPGIRFRPRGEREIDSLDVTTYERSAVREAVTEAVTALEVDASEATAAALHQRDRKFPYRVAGDLPLSNEAVAAGTVVDRIGDAGAATVPIGLLAVLAEADEGESTVGGFFGGGTAVALELEGGFPIAGIDDLDGEEAIGYTEYLRKRGYVVEGEVAGGGANVSLPNWQGSLDQRYRLIAGECPDCGGVTFPPRGACQECHSRVEFERIEASRTGTIRALTVIGQGGAPPEFAELQQREGAYAVAIVALAAGDGEATLPAQLADVDPEAVAVGDTVRATIRRIYTQEGVPRYGVKFRSEG</sequence>
<dbReference type="GO" id="GO:0008299">
    <property type="term" value="P:isoprenoid biosynthetic process"/>
    <property type="evidence" value="ECO:0007669"/>
    <property type="project" value="UniProtKB-KW"/>
</dbReference>
<evidence type="ECO:0000313" key="5">
    <source>
        <dbReference type="Proteomes" id="UP000075321"/>
    </source>
</evidence>
<dbReference type="Pfam" id="PF12172">
    <property type="entry name" value="zf-ChsH2"/>
    <property type="match status" value="1"/>
</dbReference>
<feature type="domain" description="ChsH2 rubredoxin-like zinc ribbon" evidence="3">
    <location>
        <begin position="343"/>
        <end position="372"/>
    </location>
</feature>
<dbReference type="InterPro" id="IPR002878">
    <property type="entry name" value="ChsH2_C"/>
</dbReference>
<dbReference type="SUPFAM" id="SSF53901">
    <property type="entry name" value="Thiolase-like"/>
    <property type="match status" value="2"/>
</dbReference>
<dbReference type="GO" id="GO:0016746">
    <property type="term" value="F:acyltransferase activity"/>
    <property type="evidence" value="ECO:0007669"/>
    <property type="project" value="InterPro"/>
</dbReference>
<evidence type="ECO:0000256" key="1">
    <source>
        <dbReference type="ARBA" id="ARBA00023229"/>
    </source>
</evidence>
<protein>
    <recommendedName>
        <fullName evidence="6">DUF35 domain-containing protein</fullName>
    </recommendedName>
</protein>
<evidence type="ECO:0000259" key="3">
    <source>
        <dbReference type="Pfam" id="PF12172"/>
    </source>
</evidence>
<dbReference type="Gene3D" id="3.40.47.10">
    <property type="match status" value="1"/>
</dbReference>
<feature type="domain" description="ChsH2 C-terminal OB-fold" evidence="2">
    <location>
        <begin position="379"/>
        <end position="449"/>
    </location>
</feature>
<dbReference type="AlphaFoldDB" id="A0A151A887"/>
<name>A0A151A887_9EURY</name>
<dbReference type="Proteomes" id="UP000075321">
    <property type="component" value="Unassembled WGS sequence"/>
</dbReference>
<dbReference type="PANTHER" id="PTHR34075">
    <property type="entry name" value="BLR3430 PROTEIN"/>
    <property type="match status" value="1"/>
</dbReference>
<evidence type="ECO:0008006" key="6">
    <source>
        <dbReference type="Google" id="ProtNLM"/>
    </source>
</evidence>
<dbReference type="PANTHER" id="PTHR34075:SF5">
    <property type="entry name" value="BLR3430 PROTEIN"/>
    <property type="match status" value="1"/>
</dbReference>
<dbReference type="Pfam" id="PF01796">
    <property type="entry name" value="OB_ChsH2_C"/>
    <property type="match status" value="1"/>
</dbReference>
<proteinExistence type="predicted"/>
<dbReference type="EMBL" id="LTAZ01000017">
    <property type="protein sequence ID" value="KYH23829.1"/>
    <property type="molecule type" value="Genomic_DNA"/>
</dbReference>
<evidence type="ECO:0000259" key="2">
    <source>
        <dbReference type="Pfam" id="PF01796"/>
    </source>
</evidence>
<dbReference type="SUPFAM" id="SSF50249">
    <property type="entry name" value="Nucleic acid-binding proteins"/>
    <property type="match status" value="1"/>
</dbReference>
<dbReference type="PATRIC" id="fig|1008153.3.peg.4179"/>
<dbReference type="Gene3D" id="6.10.30.10">
    <property type="match status" value="1"/>
</dbReference>
<dbReference type="InterPro" id="IPR012340">
    <property type="entry name" value="NA-bd_OB-fold"/>
</dbReference>
<dbReference type="InterPro" id="IPR052513">
    <property type="entry name" value="Thioester_dehydratase-like"/>
</dbReference>
<dbReference type="InterPro" id="IPR016039">
    <property type="entry name" value="Thiolase-like"/>
</dbReference>
<reference evidence="4 5" key="1">
    <citation type="submission" date="2016-02" db="EMBL/GenBank/DDBJ databases">
        <title>Genome sequence of Halalkalicoccus paucihalophilus DSM 24557.</title>
        <authorList>
            <person name="Poehlein A."/>
            <person name="Daniel R."/>
        </authorList>
    </citation>
    <scope>NUCLEOTIDE SEQUENCE [LARGE SCALE GENOMIC DNA]</scope>
    <source>
        <strain evidence="4 5">DSM 24557</strain>
    </source>
</reference>
<organism evidence="4 5">
    <name type="scientific">Halalkalicoccus paucihalophilus</name>
    <dbReference type="NCBI Taxonomy" id="1008153"/>
    <lineage>
        <taxon>Archaea</taxon>
        <taxon>Methanobacteriati</taxon>
        <taxon>Methanobacteriota</taxon>
        <taxon>Stenosarchaea group</taxon>
        <taxon>Halobacteria</taxon>
        <taxon>Halobacteriales</taxon>
        <taxon>Halococcaceae</taxon>
        <taxon>Halalkalicoccus</taxon>
    </lineage>
</organism>
<comment type="caution">
    <text evidence="4">The sequence shown here is derived from an EMBL/GenBank/DDBJ whole genome shotgun (WGS) entry which is preliminary data.</text>
</comment>
<dbReference type="RefSeq" id="WP_066385526.1">
    <property type="nucleotide sequence ID" value="NZ_LTAZ01000017.1"/>
</dbReference>
<dbReference type="OrthoDB" id="9573at2157"/>
<dbReference type="InterPro" id="IPR022002">
    <property type="entry name" value="ChsH2_Znr"/>
</dbReference>